<feature type="domain" description="CID" evidence="4">
    <location>
        <begin position="365"/>
        <end position="499"/>
    </location>
</feature>
<dbReference type="OMA" id="RCAFIKY"/>
<dbReference type="VEuPathDB" id="AmoebaDB:DICPUDRAFT_16805"/>
<dbReference type="SMART" id="SM00360">
    <property type="entry name" value="RRM"/>
    <property type="match status" value="2"/>
</dbReference>
<proteinExistence type="predicted"/>
<gene>
    <name evidence="5" type="ORF">DICPUDRAFT_16805</name>
</gene>
<keyword evidence="6" id="KW-1185">Reference proteome</keyword>
<evidence type="ECO:0000256" key="2">
    <source>
        <dbReference type="SAM" id="MobiDB-lite"/>
    </source>
</evidence>
<dbReference type="GO" id="GO:0006874">
    <property type="term" value="P:intracellular calcium ion homeostasis"/>
    <property type="evidence" value="ECO:0000318"/>
    <property type="project" value="GO_Central"/>
</dbReference>
<feature type="region of interest" description="Disordered" evidence="2">
    <location>
        <begin position="105"/>
        <end position="140"/>
    </location>
</feature>
<evidence type="ECO:0000313" key="5">
    <source>
        <dbReference type="EMBL" id="EGC39022.1"/>
    </source>
</evidence>
<dbReference type="GO" id="GO:0048471">
    <property type="term" value="C:perinuclear region of cytoplasm"/>
    <property type="evidence" value="ECO:0000318"/>
    <property type="project" value="GO_Central"/>
</dbReference>
<dbReference type="InterPro" id="IPR008942">
    <property type="entry name" value="ENTH_VHS"/>
</dbReference>
<sequence>TTTTTNTTTNTTNTTISSIGKDNLKLWVGNLPIGSTEKEIREFFSGFEIDLIKMTEMTESQLACAVVQFFDHESASLARENNLSSTFKGNKLIINWSNSPPTLSPLLSSSKLTPNDPSNQDKEQQHHYHPYPSYQHHHHHRTVYYNQQQHTSQITTTNVNISPPKPPLQHSATTPVSSSSSSSSLHNIDSTKEKVTDCDPRVNRKLFLGLTYEGESIEDLRNRFGKYGKVEEVVISASGLAFLRFYNTESAILAKRDLGFRYKIQFDKKEPRDTQYYDPNGPPSFYGDRPPPLLDAIEYGRNETNRQPSIPPPQTPSDFYRDSYRDLAHNKNSYYNERPPPPPVSAPLQPPVTPPLVAPLFSEPLSTEEYNQFYSFLENLKATNLSIRESKDWFILHLKSGKPIVQLINRYITNTSNNPVYNKLEVIYLINDILYFGLVRRLNPDSKDPISDLFEPYLPSILSSFNKESQLLQNNCLKVLEFWEEKHYYPLKAIQAFRN</sequence>
<dbReference type="eggNOG" id="ENOG502RE8P">
    <property type="taxonomic scope" value="Eukaryota"/>
</dbReference>
<dbReference type="PANTHER" id="PTHR23147">
    <property type="entry name" value="SERINE/ARGININE RICH SPLICING FACTOR"/>
    <property type="match status" value="1"/>
</dbReference>
<dbReference type="GO" id="GO:0003723">
    <property type="term" value="F:RNA binding"/>
    <property type="evidence" value="ECO:0007669"/>
    <property type="project" value="UniProtKB-UniRule"/>
</dbReference>
<dbReference type="InterPro" id="IPR035979">
    <property type="entry name" value="RBD_domain_sf"/>
</dbReference>
<dbReference type="CDD" id="cd00590">
    <property type="entry name" value="RRM_SF"/>
    <property type="match status" value="1"/>
</dbReference>
<dbReference type="AlphaFoldDB" id="F0ZAL8"/>
<dbReference type="KEGG" id="dpp:DICPUDRAFT_16805"/>
<feature type="non-terminal residue" evidence="5">
    <location>
        <position position="499"/>
    </location>
</feature>
<dbReference type="PROSITE" id="PS50102">
    <property type="entry name" value="RRM"/>
    <property type="match status" value="2"/>
</dbReference>
<evidence type="ECO:0008006" key="7">
    <source>
        <dbReference type="Google" id="ProtNLM"/>
    </source>
</evidence>
<dbReference type="Proteomes" id="UP000001064">
    <property type="component" value="Unassembled WGS sequence"/>
</dbReference>
<dbReference type="OrthoDB" id="21470at2759"/>
<dbReference type="InParanoid" id="F0ZAL8"/>
<evidence type="ECO:0000256" key="1">
    <source>
        <dbReference type="PROSITE-ProRule" id="PRU00176"/>
    </source>
</evidence>
<dbReference type="EMBL" id="GL870965">
    <property type="protein sequence ID" value="EGC39022.1"/>
    <property type="molecule type" value="Genomic_DNA"/>
</dbReference>
<evidence type="ECO:0000259" key="3">
    <source>
        <dbReference type="PROSITE" id="PS50102"/>
    </source>
</evidence>
<protein>
    <recommendedName>
        <fullName evidence="7">RRM domain-containing protein</fullName>
    </recommendedName>
</protein>
<evidence type="ECO:0000259" key="4">
    <source>
        <dbReference type="PROSITE" id="PS51391"/>
    </source>
</evidence>
<evidence type="ECO:0000313" key="6">
    <source>
        <dbReference type="Proteomes" id="UP000001064"/>
    </source>
</evidence>
<dbReference type="PROSITE" id="PS51391">
    <property type="entry name" value="CID"/>
    <property type="match status" value="1"/>
</dbReference>
<name>F0ZAL8_DICPU</name>
<dbReference type="Pfam" id="PF04818">
    <property type="entry name" value="CID"/>
    <property type="match status" value="1"/>
</dbReference>
<keyword evidence="1" id="KW-0694">RNA-binding</keyword>
<dbReference type="STRING" id="5786.F0ZAL8"/>
<reference evidence="6" key="1">
    <citation type="journal article" date="2011" name="Genome Biol.">
        <title>Comparative genomics of the social amoebae Dictyostelium discoideum and Dictyostelium purpureum.</title>
        <authorList>
            <consortium name="US DOE Joint Genome Institute (JGI-PGF)"/>
            <person name="Sucgang R."/>
            <person name="Kuo A."/>
            <person name="Tian X."/>
            <person name="Salerno W."/>
            <person name="Parikh A."/>
            <person name="Feasley C.L."/>
            <person name="Dalin E."/>
            <person name="Tu H."/>
            <person name="Huang E."/>
            <person name="Barry K."/>
            <person name="Lindquist E."/>
            <person name="Shapiro H."/>
            <person name="Bruce D."/>
            <person name="Schmutz J."/>
            <person name="Salamov A."/>
            <person name="Fey P."/>
            <person name="Gaudet P."/>
            <person name="Anjard C."/>
            <person name="Babu M.M."/>
            <person name="Basu S."/>
            <person name="Bushmanova Y."/>
            <person name="van der Wel H."/>
            <person name="Katoh-Kurasawa M."/>
            <person name="Dinh C."/>
            <person name="Coutinho P.M."/>
            <person name="Saito T."/>
            <person name="Elias M."/>
            <person name="Schaap P."/>
            <person name="Kay R.R."/>
            <person name="Henrissat B."/>
            <person name="Eichinger L."/>
            <person name="Rivero F."/>
            <person name="Putnam N.H."/>
            <person name="West C.M."/>
            <person name="Loomis W.F."/>
            <person name="Chisholm R.L."/>
            <person name="Shaulsky G."/>
            <person name="Strassmann J.E."/>
            <person name="Queller D.C."/>
            <person name="Kuspa A."/>
            <person name="Grigoriev I.V."/>
        </authorList>
    </citation>
    <scope>NUCLEOTIDE SEQUENCE [LARGE SCALE GENOMIC DNA]</scope>
    <source>
        <strain evidence="6">QSDP1</strain>
    </source>
</reference>
<feature type="domain" description="RRM" evidence="3">
    <location>
        <begin position="204"/>
        <end position="271"/>
    </location>
</feature>
<dbReference type="RefSeq" id="XP_003284475.1">
    <property type="nucleotide sequence ID" value="XM_003284427.1"/>
</dbReference>
<dbReference type="Pfam" id="PF00076">
    <property type="entry name" value="RRM_1"/>
    <property type="match status" value="2"/>
</dbReference>
<organism evidence="5 6">
    <name type="scientific">Dictyostelium purpureum</name>
    <name type="common">Slime mold</name>
    <dbReference type="NCBI Taxonomy" id="5786"/>
    <lineage>
        <taxon>Eukaryota</taxon>
        <taxon>Amoebozoa</taxon>
        <taxon>Evosea</taxon>
        <taxon>Eumycetozoa</taxon>
        <taxon>Dictyostelia</taxon>
        <taxon>Dictyosteliales</taxon>
        <taxon>Dictyosteliaceae</taxon>
        <taxon>Dictyostelium</taxon>
    </lineage>
</organism>
<dbReference type="Gene3D" id="1.25.40.90">
    <property type="match status" value="1"/>
</dbReference>
<accession>F0ZAL8</accession>
<dbReference type="InterPro" id="IPR012677">
    <property type="entry name" value="Nucleotide-bd_a/b_plait_sf"/>
</dbReference>
<dbReference type="SUPFAM" id="SSF54928">
    <property type="entry name" value="RNA-binding domain, RBD"/>
    <property type="match status" value="1"/>
</dbReference>
<dbReference type="InterPro" id="IPR000504">
    <property type="entry name" value="RRM_dom"/>
</dbReference>
<feature type="domain" description="RRM" evidence="3">
    <location>
        <begin position="24"/>
        <end position="99"/>
    </location>
</feature>
<feature type="compositionally biased region" description="Low complexity" evidence="2">
    <location>
        <begin position="105"/>
        <end position="115"/>
    </location>
</feature>
<dbReference type="InterPro" id="IPR006569">
    <property type="entry name" value="CID_dom"/>
</dbReference>
<dbReference type="GeneID" id="10506124"/>
<feature type="non-terminal residue" evidence="5">
    <location>
        <position position="1"/>
    </location>
</feature>
<feature type="region of interest" description="Disordered" evidence="2">
    <location>
        <begin position="271"/>
        <end position="296"/>
    </location>
</feature>
<feature type="region of interest" description="Disordered" evidence="2">
    <location>
        <begin position="157"/>
        <end position="196"/>
    </location>
</feature>
<dbReference type="InterPro" id="IPR050907">
    <property type="entry name" value="SRSF"/>
</dbReference>
<dbReference type="Gene3D" id="3.30.70.330">
    <property type="match status" value="2"/>
</dbReference>